<evidence type="ECO:0000256" key="1">
    <source>
        <dbReference type="ARBA" id="ARBA00000077"/>
    </source>
</evidence>
<evidence type="ECO:0000256" key="3">
    <source>
        <dbReference type="ARBA" id="ARBA00004065"/>
    </source>
</evidence>
<evidence type="ECO:0000256" key="11">
    <source>
        <dbReference type="ARBA" id="ARBA00022842"/>
    </source>
</evidence>
<dbReference type="Gene3D" id="3.30.420.10">
    <property type="entry name" value="Ribonuclease H-like superfamily/Ribonuclease H"/>
    <property type="match status" value="1"/>
</dbReference>
<dbReference type="AlphaFoldDB" id="A0A7G2CL22"/>
<sequence>MRRCLFLFSKSSKTIMKYYAVQKGRDGPKIYTDWDSCERSVKGFVGNKYKSFKTLEEAQAYLGPPPTAQREVLAAPPHRAALKKRPREASPPTPVREEEDALSVYVDGACSANGKGGKARAGYGGYYGSASDGRNFSLPLPLHNNAQTNNRAEMMAVLHVLQQALSEAQGSYDPTVHHNHAYGTSCAHLPIAKEDLVQPLRQLHIYTDSKYTLDGLTKYSKKWMRNGFKLSAGGDVLNQDIWKPLISHYNAYNHYYQQQRRTAGSVGVVLHYVKGHSSIHGNEMADKLAVEGSRRHTS</sequence>
<evidence type="ECO:0000256" key="2">
    <source>
        <dbReference type="ARBA" id="ARBA00001946"/>
    </source>
</evidence>
<keyword evidence="9 12" id="KW-0255">Endonuclease</keyword>
<dbReference type="CDD" id="cd09280">
    <property type="entry name" value="RNase_HI_eukaryote_like"/>
    <property type="match status" value="1"/>
</dbReference>
<dbReference type="GO" id="GO:0004523">
    <property type="term" value="F:RNA-DNA hybrid ribonuclease activity"/>
    <property type="evidence" value="ECO:0007669"/>
    <property type="project" value="UniProtKB-UniRule"/>
</dbReference>
<organism evidence="15 16">
    <name type="scientific">Angomonas deanei</name>
    <dbReference type="NCBI Taxonomy" id="59799"/>
    <lineage>
        <taxon>Eukaryota</taxon>
        <taxon>Discoba</taxon>
        <taxon>Euglenozoa</taxon>
        <taxon>Kinetoplastea</taxon>
        <taxon>Metakinetoplastina</taxon>
        <taxon>Trypanosomatida</taxon>
        <taxon>Trypanosomatidae</taxon>
        <taxon>Strigomonadinae</taxon>
        <taxon>Angomonas</taxon>
    </lineage>
</organism>
<dbReference type="Pfam" id="PF01693">
    <property type="entry name" value="Cauli_VI"/>
    <property type="match status" value="1"/>
</dbReference>
<evidence type="ECO:0000256" key="9">
    <source>
        <dbReference type="ARBA" id="ARBA00022759"/>
    </source>
</evidence>
<evidence type="ECO:0000259" key="14">
    <source>
        <dbReference type="PROSITE" id="PS50879"/>
    </source>
</evidence>
<dbReference type="InterPro" id="IPR011320">
    <property type="entry name" value="RNase_H1_N"/>
</dbReference>
<dbReference type="InterPro" id="IPR012337">
    <property type="entry name" value="RNaseH-like_sf"/>
</dbReference>
<keyword evidence="16" id="KW-1185">Reference proteome</keyword>
<evidence type="ECO:0000256" key="10">
    <source>
        <dbReference type="ARBA" id="ARBA00022801"/>
    </source>
</evidence>
<gene>
    <name evidence="15" type="ORF">ADEAN_000762000</name>
</gene>
<comment type="function">
    <text evidence="3 12">Endonuclease that specifically degrades the RNA of RNA-DNA hybrids.</text>
</comment>
<evidence type="ECO:0000256" key="4">
    <source>
        <dbReference type="ARBA" id="ARBA00005300"/>
    </source>
</evidence>
<accession>A0A7G2CL22</accession>
<dbReference type="Pfam" id="PF00075">
    <property type="entry name" value="RNase_H"/>
    <property type="match status" value="2"/>
</dbReference>
<proteinExistence type="inferred from homology"/>
<evidence type="ECO:0000256" key="13">
    <source>
        <dbReference type="SAM" id="MobiDB-lite"/>
    </source>
</evidence>
<evidence type="ECO:0000256" key="8">
    <source>
        <dbReference type="ARBA" id="ARBA00022723"/>
    </source>
</evidence>
<dbReference type="EMBL" id="LR877160">
    <property type="protein sequence ID" value="CAD2220105.1"/>
    <property type="molecule type" value="Genomic_DNA"/>
</dbReference>
<dbReference type="FunFam" id="3.40.970.10:FF:000002">
    <property type="entry name" value="Ribonuclease H"/>
    <property type="match status" value="1"/>
</dbReference>
<dbReference type="Gene3D" id="3.40.970.10">
    <property type="entry name" value="Ribonuclease H1, N-terminal domain"/>
    <property type="match status" value="1"/>
</dbReference>
<dbReference type="GO" id="GO:0003676">
    <property type="term" value="F:nucleic acid binding"/>
    <property type="evidence" value="ECO:0007669"/>
    <property type="project" value="UniProtKB-UniRule"/>
</dbReference>
<keyword evidence="8 12" id="KW-0479">Metal-binding</keyword>
<evidence type="ECO:0000256" key="5">
    <source>
        <dbReference type="ARBA" id="ARBA00012180"/>
    </source>
</evidence>
<protein>
    <recommendedName>
        <fullName evidence="6 12">ribonuclease H</fullName>
        <ecNumber evidence="5 12">3.1.26.4</ecNumber>
    </recommendedName>
</protein>
<dbReference type="InterPro" id="IPR002156">
    <property type="entry name" value="RNaseH_domain"/>
</dbReference>
<dbReference type="EC" id="3.1.26.4" evidence="5 12"/>
<feature type="domain" description="RNase H type-1" evidence="14">
    <location>
        <begin position="98"/>
        <end position="294"/>
    </location>
</feature>
<comment type="similarity">
    <text evidence="4 12">Belongs to the RNase H family.</text>
</comment>
<reference evidence="15 16" key="1">
    <citation type="submission" date="2020-08" db="EMBL/GenBank/DDBJ databases">
        <authorList>
            <person name="Newling K."/>
            <person name="Davey J."/>
            <person name="Forrester S."/>
        </authorList>
    </citation>
    <scope>NUCLEOTIDE SEQUENCE [LARGE SCALE GENOMIC DNA]</scope>
    <source>
        <strain evidence="16">Crithidia deanei Carvalho (ATCC PRA-265)</strain>
    </source>
</reference>
<dbReference type="FunFam" id="3.30.420.10:FF:000202">
    <property type="entry name" value="Ribonuclease H1, putative"/>
    <property type="match status" value="1"/>
</dbReference>
<dbReference type="SUPFAM" id="SSF55658">
    <property type="entry name" value="L9 N-domain-like"/>
    <property type="match status" value="1"/>
</dbReference>
<evidence type="ECO:0000313" key="15">
    <source>
        <dbReference type="EMBL" id="CAD2220105.1"/>
    </source>
</evidence>
<keyword evidence="7 12" id="KW-0540">Nuclease</keyword>
<comment type="catalytic activity">
    <reaction evidence="1 12">
        <text>Endonucleolytic cleavage to 5'-phosphomonoester.</text>
        <dbReference type="EC" id="3.1.26.4"/>
    </reaction>
</comment>
<dbReference type="OrthoDB" id="407198at2759"/>
<dbReference type="Proteomes" id="UP000515908">
    <property type="component" value="Chromosome 16"/>
</dbReference>
<evidence type="ECO:0000313" key="16">
    <source>
        <dbReference type="Proteomes" id="UP000515908"/>
    </source>
</evidence>
<dbReference type="InterPro" id="IPR017067">
    <property type="entry name" value="RNase_H1_euk"/>
</dbReference>
<dbReference type="SUPFAM" id="SSF53098">
    <property type="entry name" value="Ribonuclease H-like"/>
    <property type="match status" value="1"/>
</dbReference>
<keyword evidence="11 12" id="KW-0460">Magnesium</keyword>
<keyword evidence="10 12" id="KW-0378">Hydrolase</keyword>
<dbReference type="InterPro" id="IPR036397">
    <property type="entry name" value="RNaseH_sf"/>
</dbReference>
<dbReference type="PIRSF" id="PIRSF036852">
    <property type="entry name" value="Ribonuclease_H1_euk"/>
    <property type="match status" value="1"/>
</dbReference>
<comment type="cofactor">
    <cofactor evidence="2 12">
        <name>Mg(2+)</name>
        <dbReference type="ChEBI" id="CHEBI:18420"/>
    </cofactor>
</comment>
<evidence type="ECO:0000256" key="12">
    <source>
        <dbReference type="PIRNR" id="PIRNR036852"/>
    </source>
</evidence>
<dbReference type="InterPro" id="IPR050092">
    <property type="entry name" value="RNase_H"/>
</dbReference>
<dbReference type="PANTHER" id="PTHR10642:SF26">
    <property type="entry name" value="RIBONUCLEASE H1"/>
    <property type="match status" value="1"/>
</dbReference>
<dbReference type="GO" id="GO:0000287">
    <property type="term" value="F:magnesium ion binding"/>
    <property type="evidence" value="ECO:0007669"/>
    <property type="project" value="UniProtKB-UniRule"/>
</dbReference>
<dbReference type="PANTHER" id="PTHR10642">
    <property type="entry name" value="RIBONUCLEASE H1"/>
    <property type="match status" value="1"/>
</dbReference>
<name>A0A7G2CL22_9TRYP</name>
<evidence type="ECO:0000256" key="7">
    <source>
        <dbReference type="ARBA" id="ARBA00022722"/>
    </source>
</evidence>
<dbReference type="VEuPathDB" id="TriTrypDB:ADEAN_000762000"/>
<dbReference type="InterPro" id="IPR009027">
    <property type="entry name" value="Ribosomal_bL9/RNase_H1_N"/>
</dbReference>
<feature type="region of interest" description="Disordered" evidence="13">
    <location>
        <begin position="77"/>
        <end position="100"/>
    </location>
</feature>
<dbReference type="InterPro" id="IPR037056">
    <property type="entry name" value="RNase_H1_N_sf"/>
</dbReference>
<dbReference type="GO" id="GO:0043137">
    <property type="term" value="P:DNA replication, removal of RNA primer"/>
    <property type="evidence" value="ECO:0007669"/>
    <property type="project" value="TreeGrafter"/>
</dbReference>
<evidence type="ECO:0000256" key="6">
    <source>
        <dbReference type="ARBA" id="ARBA00017721"/>
    </source>
</evidence>
<dbReference type="PROSITE" id="PS50879">
    <property type="entry name" value="RNASE_H_1"/>
    <property type="match status" value="1"/>
</dbReference>